<dbReference type="PROSITE" id="PS00297">
    <property type="entry name" value="HSP70_1"/>
    <property type="match status" value="1"/>
</dbReference>
<keyword evidence="6" id="KW-0143">Chaperone</keyword>
<dbReference type="InterPro" id="IPR043129">
    <property type="entry name" value="ATPase_NBD"/>
</dbReference>
<dbReference type="CDD" id="cd24029">
    <property type="entry name" value="ASKHA_NBD_HSP70_DnaK_HscA_HscC"/>
    <property type="match status" value="1"/>
</dbReference>
<comment type="similarity">
    <text evidence="1 7">Belongs to the heat shock protein 70 family.</text>
</comment>
<name>L7LJJ6_9ACTN</name>
<dbReference type="eggNOG" id="COG0443">
    <property type="taxonomic scope" value="Bacteria"/>
</dbReference>
<evidence type="ECO:0000256" key="2">
    <source>
        <dbReference type="ARBA" id="ARBA00022553"/>
    </source>
</evidence>
<dbReference type="GO" id="GO:0140662">
    <property type="term" value="F:ATP-dependent protein folding chaperone"/>
    <property type="evidence" value="ECO:0007669"/>
    <property type="project" value="InterPro"/>
</dbReference>
<evidence type="ECO:0000256" key="7">
    <source>
        <dbReference type="RuleBase" id="RU003322"/>
    </source>
</evidence>
<sequence>MDMGRAVGIDLGTTYSAVAAIEAGAPEVIRNDDGDYTTPSVLYFDGEEVSLGVCAENMRAKAEGDVASLIKRQMGNTDFVFVPDSNDNEYRAEDLSALILTKLVASAENVLGEEITDVVITVPAYFEDEHRNATRTAAEIAGLTVLQLINEPTAAALSFGVGSGFSGTLLVYDLGGGTFDVTVLRCQNNDFTVLASLGDRNLGGFDFNNALFGVVNEKFKEQTGQPIPTDQYLQVMDAVEDTKRRLSQAEKATVFISALGQNVKVQVTRQEFESAASFLLKTTEFLVDESVETAGVSYSAIDKVLLVGGSTRMPMVQNLVERLTGQTPDKSVHPDQAVALGAAIVADKVSADRAGAAPDMPAGGSIDFSDVISQGVGVLALNAASQLAYTQLIPPQTSIPAQAEHDFGLPVENQQEIRLQIVSHDVDGVLEAQVKSLGESMLKVPPGRAAGSGVRVIFSADIDGIIHVQVIDLTEGINLGEMEVKRPGEMDPKRMAQARELVASAQFT</sequence>
<keyword evidence="2" id="KW-0597">Phosphoprotein</keyword>
<evidence type="ECO:0000313" key="8">
    <source>
        <dbReference type="EMBL" id="GAC61310.1"/>
    </source>
</evidence>
<evidence type="ECO:0000256" key="3">
    <source>
        <dbReference type="ARBA" id="ARBA00022741"/>
    </source>
</evidence>
<dbReference type="SUPFAM" id="SSF53067">
    <property type="entry name" value="Actin-like ATPase domain"/>
    <property type="match status" value="2"/>
</dbReference>
<dbReference type="PANTHER" id="PTHR19375">
    <property type="entry name" value="HEAT SHOCK PROTEIN 70KDA"/>
    <property type="match status" value="1"/>
</dbReference>
<dbReference type="GO" id="GO:0005524">
    <property type="term" value="F:ATP binding"/>
    <property type="evidence" value="ECO:0007669"/>
    <property type="project" value="UniProtKB-KW"/>
</dbReference>
<dbReference type="AlphaFoldDB" id="L7LJJ6"/>
<keyword evidence="5" id="KW-0346">Stress response</keyword>
<protein>
    <submittedName>
        <fullName evidence="8">Chaperone protein DnaK</fullName>
    </submittedName>
</protein>
<keyword evidence="9" id="KW-1185">Reference proteome</keyword>
<accession>L7LJJ6</accession>
<dbReference type="Gene3D" id="3.90.640.10">
    <property type="entry name" value="Actin, Chain A, domain 4"/>
    <property type="match status" value="1"/>
</dbReference>
<reference evidence="8 9" key="1">
    <citation type="submission" date="2012-12" db="EMBL/GenBank/DDBJ databases">
        <title>Whole genome shotgun sequence of Gordonia sihwensis NBRC 108236.</title>
        <authorList>
            <person name="Yoshida I."/>
            <person name="Hosoyama A."/>
            <person name="Tsuchikane K."/>
            <person name="Ando Y."/>
            <person name="Baba S."/>
            <person name="Ohji S."/>
            <person name="Hamada M."/>
            <person name="Tamura T."/>
            <person name="Yamazoe A."/>
            <person name="Yamazaki S."/>
            <person name="Fujita N."/>
        </authorList>
    </citation>
    <scope>NUCLEOTIDE SEQUENCE [LARGE SCALE GENOMIC DNA]</scope>
    <source>
        <strain evidence="8 9">NBRC 108236</strain>
    </source>
</reference>
<dbReference type="SUPFAM" id="SSF100920">
    <property type="entry name" value="Heat shock protein 70kD (HSP70), peptide-binding domain"/>
    <property type="match status" value="1"/>
</dbReference>
<organism evidence="8 9">
    <name type="scientific">Gordonia sihwensis NBRC 108236</name>
    <dbReference type="NCBI Taxonomy" id="1223544"/>
    <lineage>
        <taxon>Bacteria</taxon>
        <taxon>Bacillati</taxon>
        <taxon>Actinomycetota</taxon>
        <taxon>Actinomycetes</taxon>
        <taxon>Mycobacteriales</taxon>
        <taxon>Gordoniaceae</taxon>
        <taxon>Gordonia</taxon>
    </lineage>
</organism>
<evidence type="ECO:0000256" key="5">
    <source>
        <dbReference type="ARBA" id="ARBA00023016"/>
    </source>
</evidence>
<evidence type="ECO:0000256" key="1">
    <source>
        <dbReference type="ARBA" id="ARBA00007381"/>
    </source>
</evidence>
<dbReference type="Pfam" id="PF00012">
    <property type="entry name" value="HSP70"/>
    <property type="match status" value="1"/>
</dbReference>
<proteinExistence type="inferred from homology"/>
<dbReference type="EMBL" id="BANU01000016">
    <property type="protein sequence ID" value="GAC61310.1"/>
    <property type="molecule type" value="Genomic_DNA"/>
</dbReference>
<evidence type="ECO:0000313" key="9">
    <source>
        <dbReference type="Proteomes" id="UP000035083"/>
    </source>
</evidence>
<dbReference type="PROSITE" id="PS00329">
    <property type="entry name" value="HSP70_2"/>
    <property type="match status" value="1"/>
</dbReference>
<evidence type="ECO:0000256" key="6">
    <source>
        <dbReference type="ARBA" id="ARBA00023186"/>
    </source>
</evidence>
<keyword evidence="3 7" id="KW-0547">Nucleotide-binding</keyword>
<dbReference type="Gene3D" id="2.60.34.10">
    <property type="entry name" value="Substrate Binding Domain Of DNAk, Chain A, domain 1"/>
    <property type="match status" value="1"/>
</dbReference>
<dbReference type="FunFam" id="3.30.420.40:FF:000071">
    <property type="entry name" value="Molecular chaperone DnaK"/>
    <property type="match status" value="1"/>
</dbReference>
<dbReference type="Gene3D" id="3.30.420.40">
    <property type="match status" value="2"/>
</dbReference>
<dbReference type="InterPro" id="IPR029047">
    <property type="entry name" value="HSP70_peptide-bd_sf"/>
</dbReference>
<comment type="caution">
    <text evidence="8">The sequence shown here is derived from an EMBL/GenBank/DDBJ whole genome shotgun (WGS) entry which is preliminary data.</text>
</comment>
<dbReference type="InterPro" id="IPR018181">
    <property type="entry name" value="Heat_shock_70_CS"/>
</dbReference>
<evidence type="ECO:0000256" key="4">
    <source>
        <dbReference type="ARBA" id="ARBA00022840"/>
    </source>
</evidence>
<gene>
    <name evidence="8" type="primary">dnaK</name>
    <name evidence="8" type="ORF">GSI01S_16_00350</name>
</gene>
<keyword evidence="4 7" id="KW-0067">ATP-binding</keyword>
<dbReference type="InterPro" id="IPR013126">
    <property type="entry name" value="Hsp_70_fam"/>
</dbReference>
<dbReference type="Proteomes" id="UP000035083">
    <property type="component" value="Unassembled WGS sequence"/>
</dbReference>
<dbReference type="PRINTS" id="PR00301">
    <property type="entry name" value="HEATSHOCK70"/>
</dbReference>